<evidence type="ECO:0000313" key="1">
    <source>
        <dbReference type="EMBL" id="TKR87943.1"/>
    </source>
</evidence>
<dbReference type="EMBL" id="AZBU02000003">
    <property type="protein sequence ID" value="TKR87943.1"/>
    <property type="molecule type" value="Genomic_DNA"/>
</dbReference>
<keyword evidence="2" id="KW-1185">Reference proteome</keyword>
<dbReference type="Proteomes" id="UP000298663">
    <property type="component" value="Unassembled WGS sequence"/>
</dbReference>
<accession>A0A4U5NXD6</accession>
<dbReference type="AlphaFoldDB" id="A0A4U5NXD6"/>
<gene>
    <name evidence="1" type="ORF">L596_012268</name>
</gene>
<reference evidence="1 2" key="2">
    <citation type="journal article" date="2019" name="G3 (Bethesda)">
        <title>Hybrid Assembly of the Genome of the Entomopathogenic Nematode Steinernema carpocapsae Identifies the X-Chromosome.</title>
        <authorList>
            <person name="Serra L."/>
            <person name="Macchietto M."/>
            <person name="Macias-Munoz A."/>
            <person name="McGill C.J."/>
            <person name="Rodriguez I.M."/>
            <person name="Rodriguez B."/>
            <person name="Murad R."/>
            <person name="Mortazavi A."/>
        </authorList>
    </citation>
    <scope>NUCLEOTIDE SEQUENCE [LARGE SCALE GENOMIC DNA]</scope>
    <source>
        <strain evidence="1 2">ALL</strain>
    </source>
</reference>
<protein>
    <submittedName>
        <fullName evidence="1">Uncharacterized protein</fullName>
    </submittedName>
</protein>
<proteinExistence type="predicted"/>
<sequence length="229" mass="26223">MSTSNRLRELSHQSVYRFERTMMNRRLRWWMLHPNRFRLTPLISHIASSSSSVIFHPISTVVFCHLTILSSSEVLQVCIVQLGIVPSLSLRGFHLMNHTRDTTQKRPINAQRPLCPFNQIPDGHLTPCTPFAAAANYVKYDICCVDAGDNAGRDNWFQPNPFLPSRSAWFEVANTVCCLLSRPPTSESRARRTTFRVVMRSDALETAVLRFAYRSDVGRGLERFARLLE</sequence>
<evidence type="ECO:0000313" key="2">
    <source>
        <dbReference type="Proteomes" id="UP000298663"/>
    </source>
</evidence>
<reference evidence="1 2" key="1">
    <citation type="journal article" date="2015" name="Genome Biol.">
        <title>Comparative genomics of Steinernema reveals deeply conserved gene regulatory networks.</title>
        <authorList>
            <person name="Dillman A.R."/>
            <person name="Macchietto M."/>
            <person name="Porter C.F."/>
            <person name="Rogers A."/>
            <person name="Williams B."/>
            <person name="Antoshechkin I."/>
            <person name="Lee M.M."/>
            <person name="Goodwin Z."/>
            <person name="Lu X."/>
            <person name="Lewis E.E."/>
            <person name="Goodrich-Blair H."/>
            <person name="Stock S.P."/>
            <person name="Adams B.J."/>
            <person name="Sternberg P.W."/>
            <person name="Mortazavi A."/>
        </authorList>
    </citation>
    <scope>NUCLEOTIDE SEQUENCE [LARGE SCALE GENOMIC DNA]</scope>
    <source>
        <strain evidence="1 2">ALL</strain>
    </source>
</reference>
<organism evidence="1 2">
    <name type="scientific">Steinernema carpocapsae</name>
    <name type="common">Entomopathogenic nematode</name>
    <dbReference type="NCBI Taxonomy" id="34508"/>
    <lineage>
        <taxon>Eukaryota</taxon>
        <taxon>Metazoa</taxon>
        <taxon>Ecdysozoa</taxon>
        <taxon>Nematoda</taxon>
        <taxon>Chromadorea</taxon>
        <taxon>Rhabditida</taxon>
        <taxon>Tylenchina</taxon>
        <taxon>Panagrolaimomorpha</taxon>
        <taxon>Strongyloidoidea</taxon>
        <taxon>Steinernematidae</taxon>
        <taxon>Steinernema</taxon>
    </lineage>
</organism>
<comment type="caution">
    <text evidence="1">The sequence shown here is derived from an EMBL/GenBank/DDBJ whole genome shotgun (WGS) entry which is preliminary data.</text>
</comment>
<name>A0A4U5NXD6_STECR</name>